<proteinExistence type="predicted"/>
<evidence type="ECO:0000256" key="5">
    <source>
        <dbReference type="SAM" id="MobiDB-lite"/>
    </source>
</evidence>
<keyword evidence="1" id="KW-0678">Repressor</keyword>
<dbReference type="PANTHER" id="PTHR30146:SF148">
    <property type="entry name" value="HTH-TYPE TRANSCRIPTIONAL REPRESSOR PURR-RELATED"/>
    <property type="match status" value="1"/>
</dbReference>
<evidence type="ECO:0000256" key="2">
    <source>
        <dbReference type="ARBA" id="ARBA00023015"/>
    </source>
</evidence>
<keyword evidence="3" id="KW-0238">DNA-binding</keyword>
<dbReference type="Gene3D" id="1.10.260.40">
    <property type="entry name" value="lambda repressor-like DNA-binding domains"/>
    <property type="match status" value="1"/>
</dbReference>
<sequence>MTESDGRASPGGAHARGGRPPTMREIAERAGVHISTVSRVLRQREPVDGWSPAAQRVREIAAELGYRPNPWAASLRTRRTTTIGAVMPRLTDGVVATIYGGIEEAARASGYSVLLSSPPDDQADQHTAIELLIGRQVDGLLLSSLHSPAADFVTTLGASVPIVAVNRHADAGLPSVTGDDRHGGYLAGRHLIERGYRRPAVIGGPAHATTGRDRVDGFLDAVAEDGLVIGPDRILHAGFDVEGGVAAAHWLLDGGDRPDAIFAASDAIALGVLGVARDLRLRIPDELGLVGYNDIPVAAQLPVPLTTVATPARRIGSAAVRMLLELIGGGPPWPESDGDDGAGAPRELLPVTLAERGTTRPAVRA</sequence>
<dbReference type="Pfam" id="PF00356">
    <property type="entry name" value="LacI"/>
    <property type="match status" value="1"/>
</dbReference>
<feature type="domain" description="HTH lacI-type" evidence="6">
    <location>
        <begin position="21"/>
        <end position="77"/>
    </location>
</feature>
<reference evidence="8" key="1">
    <citation type="journal article" date="2019" name="Int. J. Syst. Evol. Microbiol.">
        <title>The Global Catalogue of Microorganisms (GCM) 10K type strain sequencing project: providing services to taxonomists for standard genome sequencing and annotation.</title>
        <authorList>
            <consortium name="The Broad Institute Genomics Platform"/>
            <consortium name="The Broad Institute Genome Sequencing Center for Infectious Disease"/>
            <person name="Wu L."/>
            <person name="Ma J."/>
        </authorList>
    </citation>
    <scope>NUCLEOTIDE SEQUENCE [LARGE SCALE GENOMIC DNA]</scope>
    <source>
        <strain evidence="8">JCM 18542</strain>
    </source>
</reference>
<evidence type="ECO:0000259" key="6">
    <source>
        <dbReference type="PROSITE" id="PS50932"/>
    </source>
</evidence>
<dbReference type="SUPFAM" id="SSF53822">
    <property type="entry name" value="Periplasmic binding protein-like I"/>
    <property type="match status" value="1"/>
</dbReference>
<dbReference type="Gene3D" id="3.40.50.2300">
    <property type="match status" value="2"/>
</dbReference>
<dbReference type="PANTHER" id="PTHR30146">
    <property type="entry name" value="LACI-RELATED TRANSCRIPTIONAL REPRESSOR"/>
    <property type="match status" value="1"/>
</dbReference>
<keyword evidence="2" id="KW-0805">Transcription regulation</keyword>
<evidence type="ECO:0000256" key="3">
    <source>
        <dbReference type="ARBA" id="ARBA00023125"/>
    </source>
</evidence>
<evidence type="ECO:0000313" key="7">
    <source>
        <dbReference type="EMBL" id="GAA4804085.1"/>
    </source>
</evidence>
<evidence type="ECO:0000256" key="4">
    <source>
        <dbReference type="ARBA" id="ARBA00023163"/>
    </source>
</evidence>
<protein>
    <submittedName>
        <fullName evidence="7">Substrate-binding domain-containing protein</fullName>
    </submittedName>
</protein>
<organism evidence="7 8">
    <name type="scientific">Tomitella cavernea</name>
    <dbReference type="NCBI Taxonomy" id="1387982"/>
    <lineage>
        <taxon>Bacteria</taxon>
        <taxon>Bacillati</taxon>
        <taxon>Actinomycetota</taxon>
        <taxon>Actinomycetes</taxon>
        <taxon>Mycobacteriales</taxon>
        <taxon>Tomitella</taxon>
    </lineage>
</organism>
<dbReference type="Pfam" id="PF13377">
    <property type="entry name" value="Peripla_BP_3"/>
    <property type="match status" value="1"/>
</dbReference>
<evidence type="ECO:0000313" key="8">
    <source>
        <dbReference type="Proteomes" id="UP001500839"/>
    </source>
</evidence>
<feature type="region of interest" description="Disordered" evidence="5">
    <location>
        <begin position="331"/>
        <end position="365"/>
    </location>
</feature>
<feature type="region of interest" description="Disordered" evidence="5">
    <location>
        <begin position="1"/>
        <end position="22"/>
    </location>
</feature>
<dbReference type="PROSITE" id="PS50932">
    <property type="entry name" value="HTH_LACI_2"/>
    <property type="match status" value="1"/>
</dbReference>
<dbReference type="InterPro" id="IPR000843">
    <property type="entry name" value="HTH_LacI"/>
</dbReference>
<comment type="caution">
    <text evidence="7">The sequence shown here is derived from an EMBL/GenBank/DDBJ whole genome shotgun (WGS) entry which is preliminary data.</text>
</comment>
<dbReference type="InterPro" id="IPR028082">
    <property type="entry name" value="Peripla_BP_I"/>
</dbReference>
<gene>
    <name evidence="7" type="ORF">GCM10023353_03130</name>
</gene>
<dbReference type="InterPro" id="IPR046335">
    <property type="entry name" value="LacI/GalR-like_sensor"/>
</dbReference>
<dbReference type="SUPFAM" id="SSF47413">
    <property type="entry name" value="lambda repressor-like DNA-binding domains"/>
    <property type="match status" value="1"/>
</dbReference>
<feature type="compositionally biased region" description="Low complexity" evidence="5">
    <location>
        <begin position="7"/>
        <end position="21"/>
    </location>
</feature>
<dbReference type="RefSeq" id="WP_200174529.1">
    <property type="nucleotide sequence ID" value="NZ_BAABKQ010000001.1"/>
</dbReference>
<dbReference type="SMART" id="SM00354">
    <property type="entry name" value="HTH_LACI"/>
    <property type="match status" value="1"/>
</dbReference>
<keyword evidence="4" id="KW-0804">Transcription</keyword>
<dbReference type="InterPro" id="IPR010982">
    <property type="entry name" value="Lambda_DNA-bd_dom_sf"/>
</dbReference>
<dbReference type="Proteomes" id="UP001500839">
    <property type="component" value="Unassembled WGS sequence"/>
</dbReference>
<accession>A0ABP9C3I1</accession>
<dbReference type="CDD" id="cd01392">
    <property type="entry name" value="HTH_LacI"/>
    <property type="match status" value="1"/>
</dbReference>
<evidence type="ECO:0000256" key="1">
    <source>
        <dbReference type="ARBA" id="ARBA00022491"/>
    </source>
</evidence>
<dbReference type="CDD" id="cd06267">
    <property type="entry name" value="PBP1_LacI_sugar_binding-like"/>
    <property type="match status" value="1"/>
</dbReference>
<dbReference type="EMBL" id="BAABKQ010000001">
    <property type="protein sequence ID" value="GAA4804085.1"/>
    <property type="molecule type" value="Genomic_DNA"/>
</dbReference>
<name>A0ABP9C3I1_9ACTN</name>
<keyword evidence="8" id="KW-1185">Reference proteome</keyword>